<dbReference type="HOGENOM" id="CLU_106694_1_0_4"/>
<keyword evidence="8" id="KW-0378">Hydrolase</keyword>
<dbReference type="NCBIfam" id="TIGR01670">
    <property type="entry name" value="KdsC-phosphatas"/>
    <property type="match status" value="1"/>
</dbReference>
<feature type="binding site" evidence="11">
    <location>
        <position position="21"/>
    </location>
    <ligand>
        <name>substrate</name>
    </ligand>
</feature>
<dbReference type="NCBIfam" id="TIGR01662">
    <property type="entry name" value="HAD-SF-IIIA"/>
    <property type="match status" value="1"/>
</dbReference>
<dbReference type="GO" id="GO:0046872">
    <property type="term" value="F:metal ion binding"/>
    <property type="evidence" value="ECO:0007669"/>
    <property type="project" value="UniProtKB-KW"/>
</dbReference>
<keyword evidence="7 11" id="KW-0479">Metal-binding</keyword>
<evidence type="ECO:0000256" key="1">
    <source>
        <dbReference type="ARBA" id="ARBA00000898"/>
    </source>
</evidence>
<evidence type="ECO:0000313" key="12">
    <source>
        <dbReference type="EMBL" id="ACB68351.1"/>
    </source>
</evidence>
<evidence type="ECO:0000256" key="8">
    <source>
        <dbReference type="ARBA" id="ARBA00022801"/>
    </source>
</evidence>
<dbReference type="KEGG" id="bac:BamMC406_5914"/>
<dbReference type="InterPro" id="IPR050793">
    <property type="entry name" value="CMP-NeuNAc_synthase"/>
</dbReference>
<evidence type="ECO:0000256" key="6">
    <source>
        <dbReference type="ARBA" id="ARBA00020092"/>
    </source>
</evidence>
<dbReference type="EC" id="3.1.3.45" evidence="5"/>
<dbReference type="GO" id="GO:0008781">
    <property type="term" value="F:N-acylneuraminate cytidylyltransferase activity"/>
    <property type="evidence" value="ECO:0007669"/>
    <property type="project" value="TreeGrafter"/>
</dbReference>
<evidence type="ECO:0000256" key="10">
    <source>
        <dbReference type="ARBA" id="ARBA00031051"/>
    </source>
</evidence>
<keyword evidence="9 11" id="KW-0460">Magnesium</keyword>
<dbReference type="PIRSF" id="PIRSF006118">
    <property type="entry name" value="KDO8-P_Ptase"/>
    <property type="match status" value="1"/>
</dbReference>
<name>B1Z3N8_BURA4</name>
<comment type="catalytic activity">
    <reaction evidence="1">
        <text>3-deoxy-alpha-D-manno-2-octulosonate-8-phosphate + H2O = 3-deoxy-alpha-D-manno-oct-2-ulosonate + phosphate</text>
        <dbReference type="Rhea" id="RHEA:11500"/>
        <dbReference type="ChEBI" id="CHEBI:15377"/>
        <dbReference type="ChEBI" id="CHEBI:43474"/>
        <dbReference type="ChEBI" id="CHEBI:85985"/>
        <dbReference type="ChEBI" id="CHEBI:85986"/>
        <dbReference type="EC" id="3.1.3.45"/>
    </reaction>
</comment>
<dbReference type="SFLD" id="SFLDG01138">
    <property type="entry name" value="C1.6.2:_Deoxy-d-mannose-octulo"/>
    <property type="match status" value="1"/>
</dbReference>
<protein>
    <recommendedName>
        <fullName evidence="6">3-deoxy-D-manno-octulosonate 8-phosphate phosphatase KdsC</fullName>
        <ecNumber evidence="5">3.1.3.45</ecNumber>
    </recommendedName>
    <alternativeName>
        <fullName evidence="10">KDO 8-P phosphatase</fullName>
    </alternativeName>
</protein>
<dbReference type="InterPro" id="IPR036412">
    <property type="entry name" value="HAD-like_sf"/>
</dbReference>
<dbReference type="Pfam" id="PF08282">
    <property type="entry name" value="Hydrolase_3"/>
    <property type="match status" value="1"/>
</dbReference>
<evidence type="ECO:0000313" key="13">
    <source>
        <dbReference type="Proteomes" id="UP000001680"/>
    </source>
</evidence>
<dbReference type="SFLD" id="SFLDG01136">
    <property type="entry name" value="C1.6:_Phosphoserine_Phosphatas"/>
    <property type="match status" value="1"/>
</dbReference>
<evidence type="ECO:0000256" key="11">
    <source>
        <dbReference type="PIRSR" id="PIRSR006118-2"/>
    </source>
</evidence>
<comment type="subunit">
    <text evidence="4">Homotetramer.</text>
</comment>
<comment type="similarity">
    <text evidence="3">Belongs to the KdsC family.</text>
</comment>
<dbReference type="SFLD" id="SFLDS00003">
    <property type="entry name" value="Haloacid_Dehalogenase"/>
    <property type="match status" value="1"/>
</dbReference>
<reference evidence="13" key="1">
    <citation type="submission" date="2008-04" db="EMBL/GenBank/DDBJ databases">
        <title>Complete sequence of chromosome 3 of Burkholderia ambifaria MC40-6.</title>
        <authorList>
            <person name="Copeland A."/>
            <person name="Lucas S."/>
            <person name="Lapidus A."/>
            <person name="Glavina del Rio T."/>
            <person name="Dalin E."/>
            <person name="Tice H."/>
            <person name="Pitluck S."/>
            <person name="Chain P."/>
            <person name="Malfatti S."/>
            <person name="Shin M."/>
            <person name="Vergez L."/>
            <person name="Lang D."/>
            <person name="Schmutz J."/>
            <person name="Larimer F."/>
            <person name="Land M."/>
            <person name="Hauser L."/>
            <person name="Kyrpides N."/>
            <person name="Lykidis A."/>
            <person name="Ramette A."/>
            <person name="Konstantinidis K."/>
            <person name="Tiedje J."/>
            <person name="Richardson P."/>
        </authorList>
    </citation>
    <scope>NUCLEOTIDE SEQUENCE [LARGE SCALE GENOMIC DNA]</scope>
    <source>
        <strain evidence="13">MC40-6</strain>
    </source>
</reference>
<evidence type="ECO:0000256" key="4">
    <source>
        <dbReference type="ARBA" id="ARBA00011881"/>
    </source>
</evidence>
<dbReference type="SUPFAM" id="SSF56784">
    <property type="entry name" value="HAD-like"/>
    <property type="match status" value="1"/>
</dbReference>
<organism evidence="12 13">
    <name type="scientific">Burkholderia ambifaria (strain MC40-6)</name>
    <dbReference type="NCBI Taxonomy" id="398577"/>
    <lineage>
        <taxon>Bacteria</taxon>
        <taxon>Pseudomonadati</taxon>
        <taxon>Pseudomonadota</taxon>
        <taxon>Betaproteobacteria</taxon>
        <taxon>Burkholderiales</taxon>
        <taxon>Burkholderiaceae</taxon>
        <taxon>Burkholderia</taxon>
        <taxon>Burkholderia cepacia complex</taxon>
    </lineage>
</organism>
<proteinExistence type="inferred from homology"/>
<gene>
    <name evidence="12" type="ordered locus">BamMC406_5914</name>
</gene>
<dbReference type="InterPro" id="IPR010023">
    <property type="entry name" value="KdsC_fam"/>
</dbReference>
<evidence type="ECO:0000256" key="9">
    <source>
        <dbReference type="ARBA" id="ARBA00022842"/>
    </source>
</evidence>
<evidence type="ECO:0000256" key="5">
    <source>
        <dbReference type="ARBA" id="ARBA00013066"/>
    </source>
</evidence>
<dbReference type="InterPro" id="IPR006549">
    <property type="entry name" value="HAD-SF_hydro_IIIA"/>
</dbReference>
<dbReference type="EMBL" id="CP001027">
    <property type="protein sequence ID" value="ACB68351.1"/>
    <property type="molecule type" value="Genomic_DNA"/>
</dbReference>
<dbReference type="PANTHER" id="PTHR21485:SF3">
    <property type="entry name" value="N-ACYLNEURAMINATE CYTIDYLYLTRANSFERASE"/>
    <property type="match status" value="1"/>
</dbReference>
<accession>B1Z3N8</accession>
<dbReference type="GO" id="GO:0019143">
    <property type="term" value="F:3-deoxy-manno-octulosonate-8-phosphatase activity"/>
    <property type="evidence" value="ECO:0007669"/>
    <property type="project" value="UniProtKB-EC"/>
</dbReference>
<feature type="binding site" evidence="11">
    <location>
        <position position="19"/>
    </location>
    <ligand>
        <name>Mg(2+)</name>
        <dbReference type="ChEBI" id="CHEBI:18420"/>
    </ligand>
</feature>
<evidence type="ECO:0000256" key="7">
    <source>
        <dbReference type="ARBA" id="ARBA00022723"/>
    </source>
</evidence>
<sequence length="186" mass="19835">MSAVSGATYRGPVRLVLFDVDGVLTDGLLHVTADGEFMKSFHAHDGVAVALLRAHGIRAGILSGKHSGALAWRAKQLGIDVLVTGCDDKGAGYADIKARQQVDDHEIAYVGDDVNDLAVIERVGVSYAPADAHRLVRARVDHVARTAGGRGVAREVAEHLLTEAGLSLDDAYRPLLERWSGHDVVQ</sequence>
<evidence type="ECO:0000256" key="2">
    <source>
        <dbReference type="ARBA" id="ARBA00001946"/>
    </source>
</evidence>
<dbReference type="FunFam" id="3.40.50.1000:FF:000029">
    <property type="entry name" value="3-deoxy-D-manno-octulosonate 8-phosphate phosphatase KdsC"/>
    <property type="match status" value="1"/>
</dbReference>
<evidence type="ECO:0000256" key="3">
    <source>
        <dbReference type="ARBA" id="ARBA00005893"/>
    </source>
</evidence>
<dbReference type="Gene3D" id="3.40.50.1000">
    <property type="entry name" value="HAD superfamily/HAD-like"/>
    <property type="match status" value="1"/>
</dbReference>
<comment type="cofactor">
    <cofactor evidence="2 11">
        <name>Mg(2+)</name>
        <dbReference type="ChEBI" id="CHEBI:18420"/>
    </cofactor>
</comment>
<dbReference type="PANTHER" id="PTHR21485">
    <property type="entry name" value="HAD SUPERFAMILY MEMBERS CMAS AND KDSC"/>
    <property type="match status" value="1"/>
</dbReference>
<dbReference type="InterPro" id="IPR023214">
    <property type="entry name" value="HAD_sf"/>
</dbReference>
<dbReference type="Proteomes" id="UP000001680">
    <property type="component" value="Chromosome 3"/>
</dbReference>
<dbReference type="AlphaFoldDB" id="B1Z3N8"/>
<feature type="binding site" evidence="11">
    <location>
        <position position="112"/>
    </location>
    <ligand>
        <name>Mg(2+)</name>
        <dbReference type="ChEBI" id="CHEBI:18420"/>
    </ligand>
</feature>